<feature type="transmembrane region" description="Helical" evidence="2">
    <location>
        <begin position="147"/>
        <end position="168"/>
    </location>
</feature>
<feature type="transmembrane region" description="Helical" evidence="2">
    <location>
        <begin position="197"/>
        <end position="221"/>
    </location>
</feature>
<keyword evidence="4" id="KW-1185">Reference proteome</keyword>
<proteinExistence type="predicted"/>
<evidence type="ECO:0000313" key="4">
    <source>
        <dbReference type="Proteomes" id="UP001432222"/>
    </source>
</evidence>
<evidence type="ECO:0008006" key="5">
    <source>
        <dbReference type="Google" id="ProtNLM"/>
    </source>
</evidence>
<gene>
    <name evidence="3" type="ORF">OHA16_28785</name>
</gene>
<sequence length="278" mass="28746">MTVPNTPPDPARADGVTDAVPAPYAADRDPYAAPGPASELYGLPPGVGPTAGKDRSAEPLAQRLLPELRVGAATVLACLVLGVVMGALWVWLAPKVPLVVDGNKILYADPEGEQRAGADSVFVLLGLGAGLLTALGAFLFTRKRGGGIAVAVGLAVGGLLASVGAWGLGRWLGPSRDLVAQARRVGNGGHFSADIDLGAYGAVLAWPMAAMVLLLALSAAFGKREEDPPPYWVPGPPVPGAGLPAGQPAVHPAAPPEDRRPDRPQDWREDRREDRREG</sequence>
<keyword evidence="2" id="KW-1133">Transmembrane helix</keyword>
<evidence type="ECO:0000256" key="1">
    <source>
        <dbReference type="SAM" id="MobiDB-lite"/>
    </source>
</evidence>
<feature type="compositionally biased region" description="Low complexity" evidence="1">
    <location>
        <begin position="18"/>
        <end position="37"/>
    </location>
</feature>
<feature type="transmembrane region" description="Helical" evidence="2">
    <location>
        <begin position="121"/>
        <end position="140"/>
    </location>
</feature>
<protein>
    <recommendedName>
        <fullName evidence="5">ABC transporter permease</fullName>
    </recommendedName>
</protein>
<reference evidence="3" key="1">
    <citation type="submission" date="2022-10" db="EMBL/GenBank/DDBJ databases">
        <title>The complete genomes of actinobacterial strains from the NBC collection.</title>
        <authorList>
            <person name="Joergensen T.S."/>
            <person name="Alvarez Arevalo M."/>
            <person name="Sterndorff E.B."/>
            <person name="Faurdal D."/>
            <person name="Vuksanovic O."/>
            <person name="Mourched A.-S."/>
            <person name="Charusanti P."/>
            <person name="Shaw S."/>
            <person name="Blin K."/>
            <person name="Weber T."/>
        </authorList>
    </citation>
    <scope>NUCLEOTIDE SEQUENCE</scope>
    <source>
        <strain evidence="3">NBC_00222</strain>
    </source>
</reference>
<feature type="compositionally biased region" description="Low complexity" evidence="1">
    <location>
        <begin position="240"/>
        <end position="250"/>
    </location>
</feature>
<dbReference type="EMBL" id="CP108110">
    <property type="protein sequence ID" value="WUQ86606.1"/>
    <property type="molecule type" value="Genomic_DNA"/>
</dbReference>
<keyword evidence="2" id="KW-0812">Transmembrane</keyword>
<dbReference type="RefSeq" id="WP_328957205.1">
    <property type="nucleotide sequence ID" value="NZ_CP108110.1"/>
</dbReference>
<keyword evidence="2" id="KW-0472">Membrane</keyword>
<name>A0ABZ1U617_9ACTN</name>
<evidence type="ECO:0000256" key="2">
    <source>
        <dbReference type="SAM" id="Phobius"/>
    </source>
</evidence>
<accession>A0ABZ1U617</accession>
<feature type="region of interest" description="Disordered" evidence="1">
    <location>
        <begin position="226"/>
        <end position="278"/>
    </location>
</feature>
<feature type="compositionally biased region" description="Pro residues" evidence="1">
    <location>
        <begin position="1"/>
        <end position="10"/>
    </location>
</feature>
<evidence type="ECO:0000313" key="3">
    <source>
        <dbReference type="EMBL" id="WUQ86606.1"/>
    </source>
</evidence>
<feature type="compositionally biased region" description="Basic and acidic residues" evidence="1">
    <location>
        <begin position="256"/>
        <end position="278"/>
    </location>
</feature>
<feature type="region of interest" description="Disordered" evidence="1">
    <location>
        <begin position="1"/>
        <end position="55"/>
    </location>
</feature>
<dbReference type="Proteomes" id="UP001432222">
    <property type="component" value="Chromosome"/>
</dbReference>
<feature type="transmembrane region" description="Helical" evidence="2">
    <location>
        <begin position="70"/>
        <end position="92"/>
    </location>
</feature>
<feature type="compositionally biased region" description="Pro residues" evidence="1">
    <location>
        <begin position="229"/>
        <end position="239"/>
    </location>
</feature>
<organism evidence="3 4">
    <name type="scientific">Kitasatospora purpeofusca</name>
    <dbReference type="NCBI Taxonomy" id="67352"/>
    <lineage>
        <taxon>Bacteria</taxon>
        <taxon>Bacillati</taxon>
        <taxon>Actinomycetota</taxon>
        <taxon>Actinomycetes</taxon>
        <taxon>Kitasatosporales</taxon>
        <taxon>Streptomycetaceae</taxon>
        <taxon>Kitasatospora</taxon>
    </lineage>
</organism>